<proteinExistence type="predicted"/>
<protein>
    <submittedName>
        <fullName evidence="1">Uncharacterized protein</fullName>
    </submittedName>
</protein>
<reference evidence="2" key="1">
    <citation type="submission" date="2017-10" db="EMBL/GenBank/DDBJ databases">
        <title>Rapid genome shrinkage in a self-fertile nematode reveals novel sperm competition proteins.</title>
        <authorList>
            <person name="Yin D."/>
            <person name="Schwarz E.M."/>
            <person name="Thomas C.G."/>
            <person name="Felde R.L."/>
            <person name="Korf I.F."/>
            <person name="Cutter A.D."/>
            <person name="Schartner C.M."/>
            <person name="Ralston E.J."/>
            <person name="Meyer B.J."/>
            <person name="Haag E.S."/>
        </authorList>
    </citation>
    <scope>NUCLEOTIDE SEQUENCE [LARGE SCALE GENOMIC DNA]</scope>
    <source>
        <strain evidence="2">JU1422</strain>
    </source>
</reference>
<comment type="caution">
    <text evidence="1">The sequence shown here is derived from an EMBL/GenBank/DDBJ whole genome shotgun (WGS) entry which is preliminary data.</text>
</comment>
<name>A0A2G5SW01_9PELO</name>
<dbReference type="EMBL" id="PDUG01000006">
    <property type="protein sequence ID" value="PIC19006.1"/>
    <property type="molecule type" value="Genomic_DNA"/>
</dbReference>
<evidence type="ECO:0000313" key="2">
    <source>
        <dbReference type="Proteomes" id="UP000230233"/>
    </source>
</evidence>
<organism evidence="1 2">
    <name type="scientific">Caenorhabditis nigoni</name>
    <dbReference type="NCBI Taxonomy" id="1611254"/>
    <lineage>
        <taxon>Eukaryota</taxon>
        <taxon>Metazoa</taxon>
        <taxon>Ecdysozoa</taxon>
        <taxon>Nematoda</taxon>
        <taxon>Chromadorea</taxon>
        <taxon>Rhabditida</taxon>
        <taxon>Rhabditina</taxon>
        <taxon>Rhabditomorpha</taxon>
        <taxon>Rhabditoidea</taxon>
        <taxon>Rhabditidae</taxon>
        <taxon>Peloderinae</taxon>
        <taxon>Caenorhabditis</taxon>
    </lineage>
</organism>
<dbReference type="AlphaFoldDB" id="A0A2G5SW01"/>
<keyword evidence="2" id="KW-1185">Reference proteome</keyword>
<sequence length="267" mass="30838">MMFAVVSFFLSFFEEKMEKKLKGFSKTIVDRILEYPGTTIGLGSGLAIEFLVLEIFRQKKMLQKKNIRFVVFKQKMRKAFKKEKIRAFFPENSMVIPELDCYLDEINVVCNIDGLENPMFIKSSAASDFPRAMMKKAKTVCFIGYGMELYKTGFSGIPIELEHNSAGFEIFKTWQDKYGGTMGLRSNINGKENRIYMEWVPPMDWRFRSEGQPDKNEQDLIDEINKTPGVVSHNLFGEPKCHFVENGEMFKMCYQGPARGFDGMVFV</sequence>
<gene>
    <name evidence="1" type="primary">Cnig_chr_X.g24698</name>
    <name evidence="1" type="ORF">B9Z55_024698</name>
</gene>
<dbReference type="Gene3D" id="3.40.50.1360">
    <property type="match status" value="1"/>
</dbReference>
<dbReference type="Proteomes" id="UP000230233">
    <property type="component" value="Chromosome X"/>
</dbReference>
<dbReference type="OrthoDB" id="10330979at2759"/>
<accession>A0A2G5SW01</accession>
<evidence type="ECO:0000313" key="1">
    <source>
        <dbReference type="EMBL" id="PIC19006.1"/>
    </source>
</evidence>
<dbReference type="Gene3D" id="3.30.70.260">
    <property type="match status" value="1"/>
</dbReference>